<dbReference type="InterPro" id="IPR029044">
    <property type="entry name" value="Nucleotide-diphossugar_trans"/>
</dbReference>
<name>A0A383BNK2_9ZZZZ</name>
<dbReference type="SUPFAM" id="SSF53448">
    <property type="entry name" value="Nucleotide-diphospho-sugar transferases"/>
    <property type="match status" value="1"/>
</dbReference>
<reference evidence="2" key="1">
    <citation type="submission" date="2018-05" db="EMBL/GenBank/DDBJ databases">
        <authorList>
            <person name="Lanie J.A."/>
            <person name="Ng W.-L."/>
            <person name="Kazmierczak K.M."/>
            <person name="Andrzejewski T.M."/>
            <person name="Davidsen T.M."/>
            <person name="Wayne K.J."/>
            <person name="Tettelin H."/>
            <person name="Glass J.I."/>
            <person name="Rusch D."/>
            <person name="Podicherti R."/>
            <person name="Tsui H.-C.T."/>
            <person name="Winkler M.E."/>
        </authorList>
    </citation>
    <scope>NUCLEOTIDE SEQUENCE</scope>
</reference>
<dbReference type="AlphaFoldDB" id="A0A383BNK2"/>
<proteinExistence type="predicted"/>
<dbReference type="EMBL" id="UINC01201875">
    <property type="protein sequence ID" value="SVE21411.1"/>
    <property type="molecule type" value="Genomic_DNA"/>
</dbReference>
<dbReference type="PANTHER" id="PTHR43777:SF1">
    <property type="entry name" value="MOLYBDENUM COFACTOR CYTIDYLYLTRANSFERASE"/>
    <property type="match status" value="1"/>
</dbReference>
<sequence length="129" mass="13283">VDKWPPLVANVGRKGLAGLVLAAGASIRLGQPKQLVTIDGQSLLQHAVDKCLPVCPLGVTVVTGAGREVMSETLRGKSVLIAHNSVWRDGLASSIIAGIAAIPADSQAVLLMLCDQPNLSTAELAQLVS</sequence>
<dbReference type="PANTHER" id="PTHR43777">
    <property type="entry name" value="MOLYBDENUM COFACTOR CYTIDYLYLTRANSFERASE"/>
    <property type="match status" value="1"/>
</dbReference>
<dbReference type="Gene3D" id="3.90.550.10">
    <property type="entry name" value="Spore Coat Polysaccharide Biosynthesis Protein SpsA, Chain A"/>
    <property type="match status" value="1"/>
</dbReference>
<accession>A0A383BNK2</accession>
<feature type="non-terminal residue" evidence="2">
    <location>
        <position position="129"/>
    </location>
</feature>
<organism evidence="2">
    <name type="scientific">marine metagenome</name>
    <dbReference type="NCBI Taxonomy" id="408172"/>
    <lineage>
        <taxon>unclassified sequences</taxon>
        <taxon>metagenomes</taxon>
        <taxon>ecological metagenomes</taxon>
    </lineage>
</organism>
<dbReference type="GO" id="GO:0016779">
    <property type="term" value="F:nucleotidyltransferase activity"/>
    <property type="evidence" value="ECO:0007669"/>
    <property type="project" value="UniProtKB-ARBA"/>
</dbReference>
<evidence type="ECO:0000313" key="2">
    <source>
        <dbReference type="EMBL" id="SVE21411.1"/>
    </source>
</evidence>
<dbReference type="Pfam" id="PF12804">
    <property type="entry name" value="NTP_transf_3"/>
    <property type="match status" value="1"/>
</dbReference>
<dbReference type="InterPro" id="IPR025877">
    <property type="entry name" value="MobA-like_NTP_Trfase"/>
</dbReference>
<feature type="non-terminal residue" evidence="2">
    <location>
        <position position="1"/>
    </location>
</feature>
<gene>
    <name evidence="2" type="ORF">METZ01_LOCUS474265</name>
</gene>
<feature type="domain" description="MobA-like NTP transferase" evidence="1">
    <location>
        <begin position="18"/>
        <end position="128"/>
    </location>
</feature>
<protein>
    <recommendedName>
        <fullName evidence="1">MobA-like NTP transferase domain-containing protein</fullName>
    </recommendedName>
</protein>
<evidence type="ECO:0000259" key="1">
    <source>
        <dbReference type="Pfam" id="PF12804"/>
    </source>
</evidence>